<feature type="region of interest" description="Disordered" evidence="1">
    <location>
        <begin position="72"/>
        <end position="95"/>
    </location>
</feature>
<reference evidence="2 3" key="1">
    <citation type="submission" date="2005-12" db="EMBL/GenBank/DDBJ databases">
        <authorList>
            <person name="Moran M.A."/>
            <person name="Ferriera S."/>
            <person name="Johnson J."/>
            <person name="Kravitz S."/>
            <person name="Halpern A."/>
            <person name="Remington K."/>
            <person name="Beeson K."/>
            <person name="Tran B."/>
            <person name="Rogers Y.-H."/>
            <person name="Friedman R."/>
            <person name="Venter J.C."/>
        </authorList>
    </citation>
    <scope>NUCLEOTIDE SEQUENCE [LARGE SCALE GENOMIC DNA]</scope>
    <source>
        <strain evidence="3">ATCC BAA-591 / DSM 15170 / ISM</strain>
    </source>
</reference>
<gene>
    <name evidence="2" type="ORF">ISM_12810</name>
</gene>
<name>A3SMQ6_ROSNI</name>
<dbReference type="HOGENOM" id="CLU_163283_2_0_5"/>
<evidence type="ECO:0000256" key="1">
    <source>
        <dbReference type="SAM" id="MobiDB-lite"/>
    </source>
</evidence>
<feature type="compositionally biased region" description="Basic residues" evidence="1">
    <location>
        <begin position="85"/>
        <end position="95"/>
    </location>
</feature>
<evidence type="ECO:0000313" key="3">
    <source>
        <dbReference type="Proteomes" id="UP000005954"/>
    </source>
</evidence>
<accession>A3SMQ6</accession>
<dbReference type="eggNOG" id="ENOG5031BGY">
    <property type="taxonomic scope" value="Bacteria"/>
</dbReference>
<keyword evidence="3" id="KW-1185">Reference proteome</keyword>
<feature type="compositionally biased region" description="Low complexity" evidence="1">
    <location>
        <begin position="75"/>
        <end position="84"/>
    </location>
</feature>
<evidence type="ECO:0000313" key="2">
    <source>
        <dbReference type="EMBL" id="EAP75746.1"/>
    </source>
</evidence>
<evidence type="ECO:0008006" key="4">
    <source>
        <dbReference type="Google" id="ProtNLM"/>
    </source>
</evidence>
<organism evidence="2 3">
    <name type="scientific">Roseovarius nubinhibens (strain ATCC BAA-591 / DSM 15170 / ISM)</name>
    <dbReference type="NCBI Taxonomy" id="89187"/>
    <lineage>
        <taxon>Bacteria</taxon>
        <taxon>Pseudomonadati</taxon>
        <taxon>Pseudomonadota</taxon>
        <taxon>Alphaproteobacteria</taxon>
        <taxon>Rhodobacterales</taxon>
        <taxon>Roseobacteraceae</taxon>
        <taxon>Roseovarius</taxon>
    </lineage>
</organism>
<dbReference type="AlphaFoldDB" id="A3SMQ6"/>
<proteinExistence type="predicted"/>
<sequence>MCDYQDMAGETVIDFYAALERGDTDVRKIRNLMSIAIEGDHSLEEVGDIMSEMGMDEVGRVLGEMATAAFPEAQGSASGNGKAGSKARKAKPVAT</sequence>
<comment type="caution">
    <text evidence="2">The sequence shown here is derived from an EMBL/GenBank/DDBJ whole genome shotgun (WGS) entry which is preliminary data.</text>
</comment>
<protein>
    <recommendedName>
        <fullName evidence="4">Anthranilate phosphoribosyltransferase</fullName>
    </recommendedName>
</protein>
<dbReference type="Proteomes" id="UP000005954">
    <property type="component" value="Unassembled WGS sequence"/>
</dbReference>
<dbReference type="STRING" id="89187.ISM_12810"/>
<dbReference type="EMBL" id="AALY01000002">
    <property type="protein sequence ID" value="EAP75746.1"/>
    <property type="molecule type" value="Genomic_DNA"/>
</dbReference>